<dbReference type="EMBL" id="ML220116">
    <property type="protein sequence ID" value="TGZ82271.1"/>
    <property type="molecule type" value="Genomic_DNA"/>
</dbReference>
<proteinExistence type="predicted"/>
<protein>
    <recommendedName>
        <fullName evidence="5">Lysine-specific metallo-endopeptidase domain-containing protein</fullName>
    </recommendedName>
</protein>
<gene>
    <name evidence="3" type="ORF">EX30DRAFT_388606</name>
</gene>
<dbReference type="InterPro" id="IPR024079">
    <property type="entry name" value="MetalloPept_cat_dom_sf"/>
</dbReference>
<keyword evidence="2" id="KW-0732">Signal</keyword>
<feature type="chain" id="PRO_5020404597" description="Lysine-specific metallo-endopeptidase domain-containing protein" evidence="2">
    <location>
        <begin position="26"/>
        <end position="532"/>
    </location>
</feature>
<feature type="region of interest" description="Disordered" evidence="1">
    <location>
        <begin position="449"/>
        <end position="532"/>
    </location>
</feature>
<feature type="compositionally biased region" description="Basic residues" evidence="1">
    <location>
        <begin position="477"/>
        <end position="488"/>
    </location>
</feature>
<organism evidence="3 4">
    <name type="scientific">Ascodesmis nigricans</name>
    <dbReference type="NCBI Taxonomy" id="341454"/>
    <lineage>
        <taxon>Eukaryota</taxon>
        <taxon>Fungi</taxon>
        <taxon>Dikarya</taxon>
        <taxon>Ascomycota</taxon>
        <taxon>Pezizomycotina</taxon>
        <taxon>Pezizomycetes</taxon>
        <taxon>Pezizales</taxon>
        <taxon>Ascodesmidaceae</taxon>
        <taxon>Ascodesmis</taxon>
    </lineage>
</organism>
<dbReference type="Gene3D" id="3.40.390.10">
    <property type="entry name" value="Collagenase (Catalytic Domain)"/>
    <property type="match status" value="1"/>
</dbReference>
<dbReference type="GO" id="GO:0008237">
    <property type="term" value="F:metallopeptidase activity"/>
    <property type="evidence" value="ECO:0007669"/>
    <property type="project" value="InterPro"/>
</dbReference>
<feature type="compositionally biased region" description="Polar residues" evidence="1">
    <location>
        <begin position="522"/>
        <end position="532"/>
    </location>
</feature>
<feature type="compositionally biased region" description="Basic and acidic residues" evidence="1">
    <location>
        <begin position="449"/>
        <end position="459"/>
    </location>
</feature>
<dbReference type="InParanoid" id="A0A4S2MZU7"/>
<name>A0A4S2MZU7_9PEZI</name>
<dbReference type="AlphaFoldDB" id="A0A4S2MZU7"/>
<reference evidence="3 4" key="1">
    <citation type="submission" date="2019-04" db="EMBL/GenBank/DDBJ databases">
        <title>Comparative genomics and transcriptomics to analyze fruiting body development in filamentous ascomycetes.</title>
        <authorList>
            <consortium name="DOE Joint Genome Institute"/>
            <person name="Lutkenhaus R."/>
            <person name="Traeger S."/>
            <person name="Breuer J."/>
            <person name="Kuo A."/>
            <person name="Lipzen A."/>
            <person name="Pangilinan J."/>
            <person name="Dilworth D."/>
            <person name="Sandor L."/>
            <person name="Poggeler S."/>
            <person name="Barry K."/>
            <person name="Grigoriev I.V."/>
            <person name="Nowrousian M."/>
        </authorList>
    </citation>
    <scope>NUCLEOTIDE SEQUENCE [LARGE SCALE GENOMIC DNA]</scope>
    <source>
        <strain evidence="3 4">CBS 389.68</strain>
    </source>
</reference>
<evidence type="ECO:0000256" key="1">
    <source>
        <dbReference type="SAM" id="MobiDB-lite"/>
    </source>
</evidence>
<sequence length="532" mass="60420">MMAKKHLFLGFAVLLANPLIYTVAANHVVIDPTSCQDSFLGGTQNQYAFNLHITLGAKEASDWLREAIDSMKRLINLRDRTYGGIGRYTPEDQALLLGLESIASRLFRKDQYDEVLATFKAVMAQRLLWDSNNPAPNPPMPTSARVHCGSEAVQFEQKNVDTTKPDLCLFSDPRANAWLFDPSPTGDKKGSDFGKCEAGSNSNSEAMTGIAYPIGQGTCQQNKAFNIIYICKSSLSGWRDRAEFRYSEEVSDGQVDHHSWMEMIDFALRDHDPILPSSIDYLAETSSQMTLIHEYMHMPKWHKIEQRRPQSGASLYGEDYKYEWSSCLELLKTTPWATSTNADSLALFVTATHWIRYMHINGENYGVNLVRTIGSDDRTLLLEYKVPRPREVTTSTGRSRSADAPVEQYWNALLSLVKTSSQVDFRWIKISSDYDENSGYGIVEEARMNKAMGSDRERSASPPIQGTHRTTTSSSKQWRRKHLNHQQRKIYQQHLRKIKNNYKTSQKKTPKPPGTPRPLWTTKSKTPTGTRR</sequence>
<accession>A0A4S2MZU7</accession>
<feature type="compositionally biased region" description="Basic residues" evidence="1">
    <location>
        <begin position="494"/>
        <end position="510"/>
    </location>
</feature>
<evidence type="ECO:0000313" key="4">
    <source>
        <dbReference type="Proteomes" id="UP000298138"/>
    </source>
</evidence>
<keyword evidence="4" id="KW-1185">Reference proteome</keyword>
<evidence type="ECO:0000256" key="2">
    <source>
        <dbReference type="SAM" id="SignalP"/>
    </source>
</evidence>
<evidence type="ECO:0000313" key="3">
    <source>
        <dbReference type="EMBL" id="TGZ82271.1"/>
    </source>
</evidence>
<feature type="signal peptide" evidence="2">
    <location>
        <begin position="1"/>
        <end position="25"/>
    </location>
</feature>
<feature type="compositionally biased region" description="Polar residues" evidence="1">
    <location>
        <begin position="462"/>
        <end position="476"/>
    </location>
</feature>
<dbReference type="Proteomes" id="UP000298138">
    <property type="component" value="Unassembled WGS sequence"/>
</dbReference>
<evidence type="ECO:0008006" key="5">
    <source>
        <dbReference type="Google" id="ProtNLM"/>
    </source>
</evidence>